<feature type="transmembrane region" description="Helical" evidence="1">
    <location>
        <begin position="193"/>
        <end position="211"/>
    </location>
</feature>
<dbReference type="AlphaFoldDB" id="A0A7W7QT59"/>
<evidence type="ECO:0000313" key="3">
    <source>
        <dbReference type="EMBL" id="MBB4919300.1"/>
    </source>
</evidence>
<gene>
    <name evidence="3" type="ORF">FHS44_006442</name>
</gene>
<feature type="transmembrane region" description="Helical" evidence="1">
    <location>
        <begin position="96"/>
        <end position="120"/>
    </location>
</feature>
<keyword evidence="1" id="KW-0812">Transmembrane</keyword>
<accession>A0A7W7QT59</accession>
<dbReference type="EC" id="2.4.2.-" evidence="3"/>
<proteinExistence type="predicted"/>
<dbReference type="GO" id="GO:0016757">
    <property type="term" value="F:glycosyltransferase activity"/>
    <property type="evidence" value="ECO:0007669"/>
    <property type="project" value="UniProtKB-KW"/>
</dbReference>
<dbReference type="Proteomes" id="UP000552644">
    <property type="component" value="Unassembled WGS sequence"/>
</dbReference>
<evidence type="ECO:0000313" key="4">
    <source>
        <dbReference type="Proteomes" id="UP000552644"/>
    </source>
</evidence>
<feature type="transmembrane region" description="Helical" evidence="1">
    <location>
        <begin position="127"/>
        <end position="144"/>
    </location>
</feature>
<evidence type="ECO:0000256" key="1">
    <source>
        <dbReference type="SAM" id="Phobius"/>
    </source>
</evidence>
<feature type="domain" description="Terminal beta-(1-&gt;2)-arabinofuranosyltransferase C-terminal" evidence="2">
    <location>
        <begin position="436"/>
        <end position="536"/>
    </location>
</feature>
<sequence length="556" mass="59654">MDVVSPPGHVPVAMRSPWWARRWNHAVTVLAAVVTAFAGWQNRWISDDGLIVTRTVRQLLAGNGPVFNVGERVETGTSTAWTYLVALVSWVSGGDAAFVAVLLGLGCTVGAVTFAVLGAVRLHGGSGWLLPAGVLVVLALPPFWEFATSGLETGLVFLWTGLSWWLLVRAAWGGPVLPPVFVLGLAPLVRPELTLAYLVFLGALLVLRWPGRWAAVRWFAMSVALPVAYQVFRMGYYGLLVPNTALAKEAGESRWARGLLYAGDTVLTYQLVGPLLAVVPLALWACRTRRDLVASLAPLLAGVLTLLYVLRVGGDFMHGRMLLPALLLVLLPAMVLPPRAMTGLVCVAVALWAVLCATSLRVPYAWNVGPDGIADERGFYVAWTRDPHPVTAESYVRARAEPLGARTDIGLHVPGTGLGPVPLRDDGPARLAVTGDVLGTLGASLPLDVLVVDRLGLANALGSHMTSACGQRVGHEKPLPFEYVYADYMARGVTLRDARFGAEVERIRGELAGGRFLDLLEATRAPLTPRRFWDNLVGAPARTAFRFSPPGVSCPS</sequence>
<dbReference type="RefSeq" id="WP_184721392.1">
    <property type="nucleotide sequence ID" value="NZ_JACHJP010000009.1"/>
</dbReference>
<dbReference type="InterPro" id="IPR058983">
    <property type="entry name" value="AftB_C"/>
</dbReference>
<keyword evidence="1" id="KW-1133">Transmembrane helix</keyword>
<evidence type="ECO:0000259" key="2">
    <source>
        <dbReference type="Pfam" id="PF26371"/>
    </source>
</evidence>
<feature type="transmembrane region" description="Helical" evidence="1">
    <location>
        <begin position="343"/>
        <end position="366"/>
    </location>
</feature>
<reference evidence="3 4" key="1">
    <citation type="submission" date="2020-08" db="EMBL/GenBank/DDBJ databases">
        <title>Genomic Encyclopedia of Type Strains, Phase III (KMG-III): the genomes of soil and plant-associated and newly described type strains.</title>
        <authorList>
            <person name="Whitman W."/>
        </authorList>
    </citation>
    <scope>NUCLEOTIDE SEQUENCE [LARGE SCALE GENOMIC DNA]</scope>
    <source>
        <strain evidence="3 4">CECT 8840</strain>
    </source>
</reference>
<dbReference type="EMBL" id="JACHJP010000009">
    <property type="protein sequence ID" value="MBB4919300.1"/>
    <property type="molecule type" value="Genomic_DNA"/>
</dbReference>
<comment type="caution">
    <text evidence="3">The sequence shown here is derived from an EMBL/GenBank/DDBJ whole genome shotgun (WGS) entry which is preliminary data.</text>
</comment>
<organism evidence="3 4">
    <name type="scientific">Streptosporangium saharense</name>
    <dbReference type="NCBI Taxonomy" id="1706840"/>
    <lineage>
        <taxon>Bacteria</taxon>
        <taxon>Bacillati</taxon>
        <taxon>Actinomycetota</taxon>
        <taxon>Actinomycetes</taxon>
        <taxon>Streptosporangiales</taxon>
        <taxon>Streptosporangiaceae</taxon>
        <taxon>Streptosporangium</taxon>
    </lineage>
</organism>
<feature type="transmembrane region" description="Helical" evidence="1">
    <location>
        <begin position="23"/>
        <end position="40"/>
    </location>
</feature>
<keyword evidence="3" id="KW-0328">Glycosyltransferase</keyword>
<feature type="transmembrane region" description="Helical" evidence="1">
    <location>
        <begin position="267"/>
        <end position="285"/>
    </location>
</feature>
<feature type="transmembrane region" description="Helical" evidence="1">
    <location>
        <begin position="292"/>
        <end position="310"/>
    </location>
</feature>
<keyword evidence="3" id="KW-0808">Transferase</keyword>
<protein>
    <submittedName>
        <fullName evidence="3">Arabinofuranosyltransferase</fullName>
        <ecNumber evidence="3">2.4.2.-</ecNumber>
    </submittedName>
</protein>
<dbReference type="Pfam" id="PF26371">
    <property type="entry name" value="AftB_C"/>
    <property type="match status" value="1"/>
</dbReference>
<name>A0A7W7QT59_9ACTN</name>
<keyword evidence="4" id="KW-1185">Reference proteome</keyword>
<keyword evidence="1" id="KW-0472">Membrane</keyword>